<dbReference type="InterPro" id="IPR036388">
    <property type="entry name" value="WH-like_DNA-bd_sf"/>
</dbReference>
<comment type="caution">
    <text evidence="7">The sequence shown here is derived from an EMBL/GenBank/DDBJ whole genome shotgun (WGS) entry which is preliminary data.</text>
</comment>
<dbReference type="EMBL" id="SDWS01000009">
    <property type="protein sequence ID" value="RYB89035.1"/>
    <property type="molecule type" value="Genomic_DNA"/>
</dbReference>
<dbReference type="GO" id="GO:0003700">
    <property type="term" value="F:DNA-binding transcription factor activity"/>
    <property type="evidence" value="ECO:0007669"/>
    <property type="project" value="InterPro"/>
</dbReference>
<keyword evidence="8" id="KW-1185">Reference proteome</keyword>
<feature type="region of interest" description="Disordered" evidence="5">
    <location>
        <begin position="1"/>
        <end position="20"/>
    </location>
</feature>
<organism evidence="7 8">
    <name type="scientific">Nocardioides glacieisoli</name>
    <dbReference type="NCBI Taxonomy" id="1168730"/>
    <lineage>
        <taxon>Bacteria</taxon>
        <taxon>Bacillati</taxon>
        <taxon>Actinomycetota</taxon>
        <taxon>Actinomycetes</taxon>
        <taxon>Propionibacteriales</taxon>
        <taxon>Nocardioidaceae</taxon>
        <taxon>Nocardioides</taxon>
    </lineage>
</organism>
<proteinExistence type="predicted"/>
<dbReference type="RefSeq" id="WP_129478419.1">
    <property type="nucleotide sequence ID" value="NZ_SDWS01000009.1"/>
</dbReference>
<dbReference type="PROSITE" id="PS50949">
    <property type="entry name" value="HTH_GNTR"/>
    <property type="match status" value="1"/>
</dbReference>
<dbReference type="GO" id="GO:0003677">
    <property type="term" value="F:DNA binding"/>
    <property type="evidence" value="ECO:0007669"/>
    <property type="project" value="UniProtKB-KW"/>
</dbReference>
<evidence type="ECO:0000256" key="5">
    <source>
        <dbReference type="SAM" id="MobiDB-lite"/>
    </source>
</evidence>
<keyword evidence="4" id="KW-0804">Transcription</keyword>
<evidence type="ECO:0000256" key="1">
    <source>
        <dbReference type="ARBA" id="ARBA00022898"/>
    </source>
</evidence>
<keyword evidence="1" id="KW-0663">Pyridoxal phosphate</keyword>
<keyword evidence="3" id="KW-0238">DNA-binding</keyword>
<dbReference type="Proteomes" id="UP000291838">
    <property type="component" value="Unassembled WGS sequence"/>
</dbReference>
<evidence type="ECO:0000256" key="2">
    <source>
        <dbReference type="ARBA" id="ARBA00023015"/>
    </source>
</evidence>
<sequence>MTGPLPGLSVDPASGVPPFEQVREGIRSQVGSGTLEPGFRLPPVRSLADTLGLAANTVARAYKELEALGVVETRGRAGTFVAGTGVSSAVRAAASAYVSTTRTLGLSDDEAVAAVRRALGL</sequence>
<dbReference type="SUPFAM" id="SSF46785">
    <property type="entry name" value="Winged helix' DNA-binding domain"/>
    <property type="match status" value="1"/>
</dbReference>
<evidence type="ECO:0000256" key="3">
    <source>
        <dbReference type="ARBA" id="ARBA00023125"/>
    </source>
</evidence>
<dbReference type="InterPro" id="IPR051446">
    <property type="entry name" value="HTH_trans_reg/aminotransferase"/>
</dbReference>
<dbReference type="InterPro" id="IPR000524">
    <property type="entry name" value="Tscrpt_reg_HTH_GntR"/>
</dbReference>
<dbReference type="PANTHER" id="PTHR46577:SF1">
    <property type="entry name" value="HTH-TYPE TRANSCRIPTIONAL REGULATORY PROTEIN GABR"/>
    <property type="match status" value="1"/>
</dbReference>
<reference evidence="7 8" key="1">
    <citation type="submission" date="2019-01" db="EMBL/GenBank/DDBJ databases">
        <title>Novel species of Nocardioides.</title>
        <authorList>
            <person name="Liu Q."/>
            <person name="Xin Y.-H."/>
        </authorList>
    </citation>
    <scope>NUCLEOTIDE SEQUENCE [LARGE SCALE GENOMIC DNA]</scope>
    <source>
        <strain evidence="7 8">HLT3-15</strain>
    </source>
</reference>
<dbReference type="Gene3D" id="1.10.10.10">
    <property type="entry name" value="Winged helix-like DNA-binding domain superfamily/Winged helix DNA-binding domain"/>
    <property type="match status" value="1"/>
</dbReference>
<evidence type="ECO:0000313" key="7">
    <source>
        <dbReference type="EMBL" id="RYB89035.1"/>
    </source>
</evidence>
<evidence type="ECO:0000259" key="6">
    <source>
        <dbReference type="PROSITE" id="PS50949"/>
    </source>
</evidence>
<dbReference type="InterPro" id="IPR036390">
    <property type="entry name" value="WH_DNA-bd_sf"/>
</dbReference>
<dbReference type="OrthoDB" id="4307011at2"/>
<dbReference type="Pfam" id="PF00392">
    <property type="entry name" value="GntR"/>
    <property type="match status" value="1"/>
</dbReference>
<protein>
    <submittedName>
        <fullName evidence="7">GntR family transcriptional regulator</fullName>
    </submittedName>
</protein>
<evidence type="ECO:0000256" key="4">
    <source>
        <dbReference type="ARBA" id="ARBA00023163"/>
    </source>
</evidence>
<dbReference type="AlphaFoldDB" id="A0A4Q2RN50"/>
<name>A0A4Q2RN50_9ACTN</name>
<feature type="domain" description="HTH gntR-type" evidence="6">
    <location>
        <begin position="16"/>
        <end position="84"/>
    </location>
</feature>
<dbReference type="CDD" id="cd07377">
    <property type="entry name" value="WHTH_GntR"/>
    <property type="match status" value="1"/>
</dbReference>
<dbReference type="PANTHER" id="PTHR46577">
    <property type="entry name" value="HTH-TYPE TRANSCRIPTIONAL REGULATORY PROTEIN GABR"/>
    <property type="match status" value="1"/>
</dbReference>
<evidence type="ECO:0000313" key="8">
    <source>
        <dbReference type="Proteomes" id="UP000291838"/>
    </source>
</evidence>
<dbReference type="SMART" id="SM00345">
    <property type="entry name" value="HTH_GNTR"/>
    <property type="match status" value="1"/>
</dbReference>
<keyword evidence="2" id="KW-0805">Transcription regulation</keyword>
<gene>
    <name evidence="7" type="ORF">EUA06_18205</name>
</gene>
<accession>A0A4Q2RN50</accession>